<dbReference type="GO" id="GO:0003964">
    <property type="term" value="F:RNA-directed DNA polymerase activity"/>
    <property type="evidence" value="ECO:0007669"/>
    <property type="project" value="UniProtKB-KW"/>
</dbReference>
<dbReference type="AlphaFoldDB" id="A0A699I639"/>
<comment type="caution">
    <text evidence="2">The sequence shown here is derived from an EMBL/GenBank/DDBJ whole genome shotgun (WGS) entry which is preliminary data.</text>
</comment>
<protein>
    <submittedName>
        <fullName evidence="2">Reverse transcriptase domain-containing protein</fullName>
    </submittedName>
</protein>
<proteinExistence type="predicted"/>
<reference evidence="2" key="1">
    <citation type="journal article" date="2019" name="Sci. Rep.">
        <title>Draft genome of Tanacetum cinerariifolium, the natural source of mosquito coil.</title>
        <authorList>
            <person name="Yamashiro T."/>
            <person name="Shiraishi A."/>
            <person name="Satake H."/>
            <person name="Nakayama K."/>
        </authorList>
    </citation>
    <scope>NUCLEOTIDE SEQUENCE</scope>
</reference>
<evidence type="ECO:0000256" key="1">
    <source>
        <dbReference type="SAM" id="MobiDB-lite"/>
    </source>
</evidence>
<organism evidence="2">
    <name type="scientific">Tanacetum cinerariifolium</name>
    <name type="common">Dalmatian daisy</name>
    <name type="synonym">Chrysanthemum cinerariifolium</name>
    <dbReference type="NCBI Taxonomy" id="118510"/>
    <lineage>
        <taxon>Eukaryota</taxon>
        <taxon>Viridiplantae</taxon>
        <taxon>Streptophyta</taxon>
        <taxon>Embryophyta</taxon>
        <taxon>Tracheophyta</taxon>
        <taxon>Spermatophyta</taxon>
        <taxon>Magnoliopsida</taxon>
        <taxon>eudicotyledons</taxon>
        <taxon>Gunneridae</taxon>
        <taxon>Pentapetalae</taxon>
        <taxon>asterids</taxon>
        <taxon>campanulids</taxon>
        <taxon>Asterales</taxon>
        <taxon>Asteraceae</taxon>
        <taxon>Asteroideae</taxon>
        <taxon>Anthemideae</taxon>
        <taxon>Anthemidinae</taxon>
        <taxon>Tanacetum</taxon>
    </lineage>
</organism>
<feature type="compositionally biased region" description="Basic and acidic residues" evidence="1">
    <location>
        <begin position="73"/>
        <end position="82"/>
    </location>
</feature>
<evidence type="ECO:0000313" key="2">
    <source>
        <dbReference type="EMBL" id="GEZ18332.1"/>
    </source>
</evidence>
<keyword evidence="2" id="KW-0695">RNA-directed DNA polymerase</keyword>
<keyword evidence="2" id="KW-0808">Transferase</keyword>
<name>A0A699I639_TANCI</name>
<feature type="compositionally biased region" description="Acidic residues" evidence="1">
    <location>
        <begin position="36"/>
        <end position="72"/>
    </location>
</feature>
<feature type="compositionally biased region" description="Acidic residues" evidence="1">
    <location>
        <begin position="83"/>
        <end position="95"/>
    </location>
</feature>
<accession>A0A699I639</accession>
<feature type="region of interest" description="Disordered" evidence="1">
    <location>
        <begin position="1"/>
        <end position="108"/>
    </location>
</feature>
<sequence length="336" mass="37248">MSVPASPKHVPAIPDQLPVELPLAPNPPEVNNDYLDAIDYDDKEETYKDLDDEEEDPEEDLEMDLDEEEEDPKIDLDKKEEAPEIDVDDEEEDEPLPVSPPPLSPVQTPPPTEIAKAHKEAIRARQRLNKFIWKMSSVTMDRDRIEKTQDQGGKQIQELRHRLTLAEIMLEVAIIDRVDATITAEQTATAAKAAKVARAAATAETTRAAATADGAEGSNNVGRAAGVGGPNVVGPAVGVVAMNALQKVRGCSYKEFMNCEPINFKGTEGDMGLTRWFERSKLVFLISKCAENDKVKYVTSTLLDEALSWWNFVAQPINIENACKIPWVELKKMMIK</sequence>
<keyword evidence="2" id="KW-0548">Nucleotidyltransferase</keyword>
<dbReference type="EMBL" id="BKCJ010249763">
    <property type="protein sequence ID" value="GEZ18332.1"/>
    <property type="molecule type" value="Genomic_DNA"/>
</dbReference>
<feature type="compositionally biased region" description="Pro residues" evidence="1">
    <location>
        <begin position="97"/>
        <end position="108"/>
    </location>
</feature>
<gene>
    <name evidence="2" type="ORF">Tci_490305</name>
</gene>